<name>A0A6J8AHX5_MYTCO</name>
<sequence length="261" mass="29970">MDWWVLPPWTGGIYLHGLVGFTSMDWWVLPPWMDWWYLPPWTGGFYLHGWTGGIYLHGLVGFTSMDWWYLPPWTVGIYLHGLLGFTSMDWWYLPPWTGGIYLHGLVGFTSMDWCFILALLTFEHATSTSSSFLIFSNFVITRDEAQYCCTKYGMTLMTVKDQTTQTWLENNLLPVVGTTGAYWLGVFSDNKTSDVYDVKTEPISWTNWDEGSLPPENTGPNGTFMFNSSVCVKGDLSDDFKWKLTSCEEKLPYICQTFGAC</sequence>
<gene>
    <name evidence="3" type="ORF">MCOR_7887</name>
</gene>
<dbReference type="Gene3D" id="3.10.100.10">
    <property type="entry name" value="Mannose-Binding Protein A, subunit A"/>
    <property type="match status" value="1"/>
</dbReference>
<protein>
    <recommendedName>
        <fullName evidence="2">C-type lectin domain-containing protein</fullName>
    </recommendedName>
</protein>
<evidence type="ECO:0000256" key="1">
    <source>
        <dbReference type="SAM" id="Phobius"/>
    </source>
</evidence>
<dbReference type="OrthoDB" id="6071040at2759"/>
<dbReference type="InterPro" id="IPR016187">
    <property type="entry name" value="CTDL_fold"/>
</dbReference>
<dbReference type="CDD" id="cd00037">
    <property type="entry name" value="CLECT"/>
    <property type="match status" value="1"/>
</dbReference>
<evidence type="ECO:0000313" key="3">
    <source>
        <dbReference type="EMBL" id="CAC5368297.1"/>
    </source>
</evidence>
<organism evidence="3 4">
    <name type="scientific">Mytilus coruscus</name>
    <name type="common">Sea mussel</name>
    <dbReference type="NCBI Taxonomy" id="42192"/>
    <lineage>
        <taxon>Eukaryota</taxon>
        <taxon>Metazoa</taxon>
        <taxon>Spiralia</taxon>
        <taxon>Lophotrochozoa</taxon>
        <taxon>Mollusca</taxon>
        <taxon>Bivalvia</taxon>
        <taxon>Autobranchia</taxon>
        <taxon>Pteriomorphia</taxon>
        <taxon>Mytilida</taxon>
        <taxon>Mytiloidea</taxon>
        <taxon>Mytilidae</taxon>
        <taxon>Mytilinae</taxon>
        <taxon>Mytilus</taxon>
    </lineage>
</organism>
<dbReference type="SUPFAM" id="SSF56436">
    <property type="entry name" value="C-type lectin-like"/>
    <property type="match status" value="1"/>
</dbReference>
<keyword evidence="4" id="KW-1185">Reference proteome</keyword>
<feature type="transmembrane region" description="Helical" evidence="1">
    <location>
        <begin position="77"/>
        <end position="94"/>
    </location>
</feature>
<accession>A0A6J8AHX5</accession>
<dbReference type="PROSITE" id="PS50041">
    <property type="entry name" value="C_TYPE_LECTIN_2"/>
    <property type="match status" value="1"/>
</dbReference>
<keyword evidence="1" id="KW-0472">Membrane</keyword>
<feature type="domain" description="C-type lectin" evidence="2">
    <location>
        <begin position="127"/>
        <end position="256"/>
    </location>
</feature>
<dbReference type="Pfam" id="PF00059">
    <property type="entry name" value="Lectin_C"/>
    <property type="match status" value="1"/>
</dbReference>
<reference evidence="3 4" key="1">
    <citation type="submission" date="2020-06" db="EMBL/GenBank/DDBJ databases">
        <authorList>
            <person name="Li R."/>
            <person name="Bekaert M."/>
        </authorList>
    </citation>
    <scope>NUCLEOTIDE SEQUENCE [LARGE SCALE GENOMIC DNA]</scope>
    <source>
        <strain evidence="4">wild</strain>
    </source>
</reference>
<dbReference type="AlphaFoldDB" id="A0A6J8AHX5"/>
<dbReference type="EMBL" id="CACVKT020001464">
    <property type="protein sequence ID" value="CAC5368297.1"/>
    <property type="molecule type" value="Genomic_DNA"/>
</dbReference>
<feature type="transmembrane region" description="Helical" evidence="1">
    <location>
        <begin position="49"/>
        <end position="70"/>
    </location>
</feature>
<dbReference type="InterPro" id="IPR016186">
    <property type="entry name" value="C-type_lectin-like/link_sf"/>
</dbReference>
<dbReference type="Proteomes" id="UP000507470">
    <property type="component" value="Unassembled WGS sequence"/>
</dbReference>
<dbReference type="SMART" id="SM00034">
    <property type="entry name" value="CLECT"/>
    <property type="match status" value="1"/>
</dbReference>
<keyword evidence="1" id="KW-0812">Transmembrane</keyword>
<keyword evidence="1" id="KW-1133">Transmembrane helix</keyword>
<dbReference type="InterPro" id="IPR001304">
    <property type="entry name" value="C-type_lectin-like"/>
</dbReference>
<feature type="transmembrane region" description="Helical" evidence="1">
    <location>
        <begin position="100"/>
        <end position="122"/>
    </location>
</feature>
<evidence type="ECO:0000313" key="4">
    <source>
        <dbReference type="Proteomes" id="UP000507470"/>
    </source>
</evidence>
<proteinExistence type="predicted"/>
<evidence type="ECO:0000259" key="2">
    <source>
        <dbReference type="PROSITE" id="PS50041"/>
    </source>
</evidence>
<feature type="transmembrane region" description="Helical" evidence="1">
    <location>
        <begin position="12"/>
        <end position="29"/>
    </location>
</feature>